<keyword evidence="3" id="KW-0862">Zinc</keyword>
<gene>
    <name evidence="7" type="ORF">Sangu_2287400</name>
</gene>
<evidence type="ECO:0000256" key="5">
    <source>
        <dbReference type="ARBA" id="ARBA00023163"/>
    </source>
</evidence>
<dbReference type="GO" id="GO:0140566">
    <property type="term" value="F:histone reader activity"/>
    <property type="evidence" value="ECO:0007669"/>
    <property type="project" value="InterPro"/>
</dbReference>
<dbReference type="InterPro" id="IPR049914">
    <property type="entry name" value="PHD1-3/5-6"/>
</dbReference>
<evidence type="ECO:0000256" key="6">
    <source>
        <dbReference type="SAM" id="MobiDB-lite"/>
    </source>
</evidence>
<feature type="compositionally biased region" description="Low complexity" evidence="6">
    <location>
        <begin position="270"/>
        <end position="280"/>
    </location>
</feature>
<evidence type="ECO:0000313" key="7">
    <source>
        <dbReference type="EMBL" id="KAL0314430.1"/>
    </source>
</evidence>
<dbReference type="GO" id="GO:0034244">
    <property type="term" value="P:negative regulation of transcription elongation by RNA polymerase II"/>
    <property type="evidence" value="ECO:0007669"/>
    <property type="project" value="InterPro"/>
</dbReference>
<dbReference type="Gene3D" id="3.30.40.10">
    <property type="entry name" value="Zinc/RING finger domain, C3HC4 (zinc finger)"/>
    <property type="match status" value="1"/>
</dbReference>
<name>A0AAW2L4Y0_9LAMI</name>
<dbReference type="PANTHER" id="PTHR33304:SF18">
    <property type="entry name" value="CHROMATIN REGULATOR PHD FAMILY-RELATED"/>
    <property type="match status" value="1"/>
</dbReference>
<dbReference type="AlphaFoldDB" id="A0AAW2L4Y0"/>
<dbReference type="PANTHER" id="PTHR33304">
    <property type="match status" value="1"/>
</dbReference>
<keyword evidence="2" id="KW-0863">Zinc-finger</keyword>
<sequence>MQGTICLQCGDRGFDNAFVFCVKCLDVAVHRYCLDVIPETFDEFVRWVCEDCKAAAQEQSALHGHYVIQSQTSYHKVGKNIKGFSAVGTEKNDIGAAQTKERVYKAGSEQSYNACPKLDLVENGESAGVSSSPTQLGDMNVEHAILSAADERKRCQPSSSQQLEEEKVKDTEMQNAKLPDDVSLEKNVKKKRRITESNVQKDQHGLNASSEQSNGKCANIDIAECSRLTSDSALPNKLKENEGSEQKDQRFISIKPHDLDTDPSMAEHPSISCSGSSKSSQKNRTGKSSGVILEGQMIQRTGPLRENKGLNLESQCANLNTEERNFSPSDEHVGNRESEDGEEKSSALRI</sequence>
<evidence type="ECO:0008006" key="8">
    <source>
        <dbReference type="Google" id="ProtNLM"/>
    </source>
</evidence>
<dbReference type="InterPro" id="IPR019786">
    <property type="entry name" value="Zinc_finger_PHD-type_CS"/>
</dbReference>
<comment type="caution">
    <text evidence="7">The sequence shown here is derived from an EMBL/GenBank/DDBJ whole genome shotgun (WGS) entry which is preliminary data.</text>
</comment>
<protein>
    <recommendedName>
        <fullName evidence="8">Zinc finger PHD-type domain-containing protein</fullName>
    </recommendedName>
</protein>
<feature type="region of interest" description="Disordered" evidence="6">
    <location>
        <begin position="151"/>
        <end position="214"/>
    </location>
</feature>
<proteinExistence type="predicted"/>
<evidence type="ECO:0000256" key="2">
    <source>
        <dbReference type="ARBA" id="ARBA00022771"/>
    </source>
</evidence>
<feature type="compositionally biased region" description="Basic and acidic residues" evidence="6">
    <location>
        <begin position="237"/>
        <end position="260"/>
    </location>
</feature>
<dbReference type="PROSITE" id="PS01359">
    <property type="entry name" value="ZF_PHD_1"/>
    <property type="match status" value="1"/>
</dbReference>
<feature type="compositionally biased region" description="Polar residues" evidence="6">
    <location>
        <begin position="205"/>
        <end position="214"/>
    </location>
</feature>
<reference evidence="7" key="2">
    <citation type="journal article" date="2024" name="Plant">
        <title>Genomic evolution and insights into agronomic trait innovations of Sesamum species.</title>
        <authorList>
            <person name="Miao H."/>
            <person name="Wang L."/>
            <person name="Qu L."/>
            <person name="Liu H."/>
            <person name="Sun Y."/>
            <person name="Le M."/>
            <person name="Wang Q."/>
            <person name="Wei S."/>
            <person name="Zheng Y."/>
            <person name="Lin W."/>
            <person name="Duan Y."/>
            <person name="Cao H."/>
            <person name="Xiong S."/>
            <person name="Wang X."/>
            <person name="Wei L."/>
            <person name="Li C."/>
            <person name="Ma Q."/>
            <person name="Ju M."/>
            <person name="Zhao R."/>
            <person name="Li G."/>
            <person name="Mu C."/>
            <person name="Tian Q."/>
            <person name="Mei H."/>
            <person name="Zhang T."/>
            <person name="Gao T."/>
            <person name="Zhang H."/>
        </authorList>
    </citation>
    <scope>NUCLEOTIDE SEQUENCE</scope>
    <source>
        <strain evidence="7">G01</strain>
    </source>
</reference>
<feature type="compositionally biased region" description="Basic and acidic residues" evidence="6">
    <location>
        <begin position="321"/>
        <end position="350"/>
    </location>
</feature>
<organism evidence="7">
    <name type="scientific">Sesamum angustifolium</name>
    <dbReference type="NCBI Taxonomy" id="2727405"/>
    <lineage>
        <taxon>Eukaryota</taxon>
        <taxon>Viridiplantae</taxon>
        <taxon>Streptophyta</taxon>
        <taxon>Embryophyta</taxon>
        <taxon>Tracheophyta</taxon>
        <taxon>Spermatophyta</taxon>
        <taxon>Magnoliopsida</taxon>
        <taxon>eudicotyledons</taxon>
        <taxon>Gunneridae</taxon>
        <taxon>Pentapetalae</taxon>
        <taxon>asterids</taxon>
        <taxon>lamiids</taxon>
        <taxon>Lamiales</taxon>
        <taxon>Pedaliaceae</taxon>
        <taxon>Sesamum</taxon>
    </lineage>
</organism>
<reference evidence="7" key="1">
    <citation type="submission" date="2020-06" db="EMBL/GenBank/DDBJ databases">
        <authorList>
            <person name="Li T."/>
            <person name="Hu X."/>
            <person name="Zhang T."/>
            <person name="Song X."/>
            <person name="Zhang H."/>
            <person name="Dai N."/>
            <person name="Sheng W."/>
            <person name="Hou X."/>
            <person name="Wei L."/>
        </authorList>
    </citation>
    <scope>NUCLEOTIDE SEQUENCE</scope>
    <source>
        <strain evidence="7">G01</strain>
        <tissue evidence="7">Leaf</tissue>
    </source>
</reference>
<keyword evidence="4" id="KW-0805">Transcription regulation</keyword>
<keyword evidence="1" id="KW-0479">Metal-binding</keyword>
<keyword evidence="5" id="KW-0804">Transcription</keyword>
<dbReference type="SUPFAM" id="SSF57903">
    <property type="entry name" value="FYVE/PHD zinc finger"/>
    <property type="match status" value="1"/>
</dbReference>
<accession>A0AAW2L4Y0</accession>
<dbReference type="InterPro" id="IPR011011">
    <property type="entry name" value="Znf_FYVE_PHD"/>
</dbReference>
<dbReference type="InterPro" id="IPR013083">
    <property type="entry name" value="Znf_RING/FYVE/PHD"/>
</dbReference>
<dbReference type="GO" id="GO:0008270">
    <property type="term" value="F:zinc ion binding"/>
    <property type="evidence" value="ECO:0007669"/>
    <property type="project" value="UniProtKB-KW"/>
</dbReference>
<feature type="region of interest" description="Disordered" evidence="6">
    <location>
        <begin position="234"/>
        <end position="350"/>
    </location>
</feature>
<evidence type="ECO:0000256" key="4">
    <source>
        <dbReference type="ARBA" id="ARBA00023015"/>
    </source>
</evidence>
<feature type="compositionally biased region" description="Basic and acidic residues" evidence="6">
    <location>
        <begin position="164"/>
        <end position="187"/>
    </location>
</feature>
<evidence type="ECO:0000256" key="1">
    <source>
        <dbReference type="ARBA" id="ARBA00022723"/>
    </source>
</evidence>
<dbReference type="EMBL" id="JACGWK010000015">
    <property type="protein sequence ID" value="KAL0314430.1"/>
    <property type="molecule type" value="Genomic_DNA"/>
</dbReference>
<dbReference type="CDD" id="cd15489">
    <property type="entry name" value="PHD_SF"/>
    <property type="match status" value="1"/>
</dbReference>
<evidence type="ECO:0000256" key="3">
    <source>
        <dbReference type="ARBA" id="ARBA00022833"/>
    </source>
</evidence>